<proteinExistence type="inferred from homology"/>
<dbReference type="InterPro" id="IPR036869">
    <property type="entry name" value="J_dom_sf"/>
</dbReference>
<evidence type="ECO:0000313" key="17">
    <source>
        <dbReference type="Proteomes" id="UP001287286"/>
    </source>
</evidence>
<keyword evidence="7" id="KW-0653">Protein transport</keyword>
<reference evidence="14 17" key="4">
    <citation type="journal article" date="2024" name="Microbiol. Resour. Announc.">
        <title>Genome annotations for the ascomycete fungi Trichoderma harzianum, Trichoderma aggressivum, and Purpureocillium lilacinum.</title>
        <authorList>
            <person name="Beijen E.P.W."/>
            <person name="Ohm R.A."/>
        </authorList>
    </citation>
    <scope>NUCLEOTIDE SEQUENCE [LARGE SCALE GENOMIC DNA]</scope>
    <source>
        <strain evidence="14 17">CBS 150709</strain>
    </source>
</reference>
<evidence type="ECO:0000256" key="12">
    <source>
        <dbReference type="ARBA" id="ARBA00031407"/>
    </source>
</evidence>
<evidence type="ECO:0000256" key="13">
    <source>
        <dbReference type="SAM" id="MobiDB-lite"/>
    </source>
</evidence>
<feature type="compositionally biased region" description="Basic and acidic residues" evidence="13">
    <location>
        <begin position="73"/>
        <end position="89"/>
    </location>
</feature>
<evidence type="ECO:0000256" key="1">
    <source>
        <dbReference type="ARBA" id="ARBA00004637"/>
    </source>
</evidence>
<evidence type="ECO:0000313" key="16">
    <source>
        <dbReference type="Proteomes" id="UP000245956"/>
    </source>
</evidence>
<dbReference type="GO" id="GO:0005744">
    <property type="term" value="C:TIM23 mitochondrial import inner membrane translocase complex"/>
    <property type="evidence" value="ECO:0007669"/>
    <property type="project" value="InterPro"/>
</dbReference>
<dbReference type="EMBL" id="JAWRVI010000014">
    <property type="protein sequence ID" value="KAK4090841.1"/>
    <property type="molecule type" value="Genomic_DNA"/>
</dbReference>
<keyword evidence="5" id="KW-0813">Transport</keyword>
<organism evidence="15 16">
    <name type="scientific">Purpureocillium lilacinum</name>
    <name type="common">Paecilomyces lilacinus</name>
    <dbReference type="NCBI Taxonomy" id="33203"/>
    <lineage>
        <taxon>Eukaryota</taxon>
        <taxon>Fungi</taxon>
        <taxon>Dikarya</taxon>
        <taxon>Ascomycota</taxon>
        <taxon>Pezizomycotina</taxon>
        <taxon>Sordariomycetes</taxon>
        <taxon>Hypocreomycetidae</taxon>
        <taxon>Hypocreales</taxon>
        <taxon>Ophiocordycipitaceae</taxon>
        <taxon>Purpureocillium</taxon>
    </lineage>
</organism>
<name>A0A2U3EP37_PURLI</name>
<keyword evidence="10" id="KW-0472">Membrane</keyword>
<dbReference type="PANTHER" id="PTHR12388">
    <property type="entry name" value="MITOCHONDRIA ASSOCIATED GRANULOCYTE MACROPHAGE CSF SIGNALING MOLECULE"/>
    <property type="match status" value="1"/>
</dbReference>
<evidence type="ECO:0000256" key="2">
    <source>
        <dbReference type="ARBA" id="ARBA00008817"/>
    </source>
</evidence>
<dbReference type="AlphaFoldDB" id="A0A2U3EP37"/>
<feature type="region of interest" description="Disordered" evidence="13">
    <location>
        <begin position="69"/>
        <end position="138"/>
    </location>
</feature>
<evidence type="ECO:0000256" key="11">
    <source>
        <dbReference type="ARBA" id="ARBA00030422"/>
    </source>
</evidence>
<dbReference type="EMBL" id="LCWV01000001">
    <property type="protein sequence ID" value="PWI76255.1"/>
    <property type="molecule type" value="Genomic_DNA"/>
</dbReference>
<keyword evidence="8" id="KW-0811">Translocation</keyword>
<reference evidence="15 16" key="2">
    <citation type="journal article" date="2016" name="Front. Microbiol.">
        <title>Genome and transcriptome sequences reveal the specific parasitism of the nematophagous Purpureocillium lilacinum 36-1.</title>
        <authorList>
            <person name="Xie J."/>
            <person name="Li S."/>
            <person name="Mo C."/>
            <person name="Xiao X."/>
            <person name="Peng D."/>
            <person name="Wang G."/>
            <person name="Xiao Y."/>
        </authorList>
    </citation>
    <scope>NUCLEOTIDE SEQUENCE [LARGE SCALE GENOMIC DNA]</scope>
    <source>
        <strain evidence="15 16">36-1</strain>
    </source>
</reference>
<dbReference type="InterPro" id="IPR005341">
    <property type="entry name" value="Tim16"/>
</dbReference>
<evidence type="ECO:0000313" key="14">
    <source>
        <dbReference type="EMBL" id="KAK4090841.1"/>
    </source>
</evidence>
<dbReference type="Proteomes" id="UP001287286">
    <property type="component" value="Unassembled WGS sequence"/>
</dbReference>
<evidence type="ECO:0000256" key="4">
    <source>
        <dbReference type="ARBA" id="ARBA00020721"/>
    </source>
</evidence>
<sequence length="311" mass="34695">MNAKRTNAELLCLRELRTRITQLRWLGFLTITFGQSDGRALRGHWCPVPSATSPAAHLGERVILGYTVSKPGLSEERKQSQAAPEEKTRTPNPQASRSPVQQPTRGTQPPRRPTNKTEGYCVAKPRPPAITTDGTHSSQWYDSAFPPFTRPYSHGAKMRNYAPHKLLPSAAIAHRFVFTAFLTGSRILGRSFMAAYRQAQAASNYQRAQAKVNGGSSARASLSSGMTLDEACRILNVKPPANGQANVEEVLERYKRLFDANEPQKGGSFYLQSKIVRAKERFEREIGPIREKAEAEAETKEGWKPKVYKDR</sequence>
<evidence type="ECO:0000313" key="15">
    <source>
        <dbReference type="EMBL" id="PWI76255.1"/>
    </source>
</evidence>
<evidence type="ECO:0000256" key="9">
    <source>
        <dbReference type="ARBA" id="ARBA00023128"/>
    </source>
</evidence>
<evidence type="ECO:0000256" key="3">
    <source>
        <dbReference type="ARBA" id="ARBA00013571"/>
    </source>
</evidence>
<evidence type="ECO:0000256" key="5">
    <source>
        <dbReference type="ARBA" id="ARBA00022448"/>
    </source>
</evidence>
<dbReference type="Pfam" id="PF03656">
    <property type="entry name" value="Pam16"/>
    <property type="match status" value="1"/>
</dbReference>
<evidence type="ECO:0000256" key="8">
    <source>
        <dbReference type="ARBA" id="ARBA00023010"/>
    </source>
</evidence>
<dbReference type="Gene3D" id="1.10.287.110">
    <property type="entry name" value="DnaJ domain"/>
    <property type="match status" value="1"/>
</dbReference>
<dbReference type="FunFam" id="1.10.287.110:FF:000006">
    <property type="entry name" value="Import inner membrane translocase subunit TIM16"/>
    <property type="match status" value="1"/>
</dbReference>
<dbReference type="GO" id="GO:0030150">
    <property type="term" value="P:protein import into mitochondrial matrix"/>
    <property type="evidence" value="ECO:0007669"/>
    <property type="project" value="InterPro"/>
</dbReference>
<comment type="similarity">
    <text evidence="2">Belongs to the TIM16/PAM16 family.</text>
</comment>
<comment type="subcellular location">
    <subcellularLocation>
        <location evidence="1">Mitochondrion inner membrane</location>
        <topology evidence="1">Peripheral membrane protein</topology>
    </subcellularLocation>
</comment>
<protein>
    <recommendedName>
        <fullName evidence="4">Mitochondrial import inner membrane translocase subunit TIM16</fullName>
    </recommendedName>
    <alternativeName>
        <fullName evidence="3">Mitochondrial import inner membrane translocase subunit tim16</fullName>
    </alternativeName>
    <alternativeName>
        <fullName evidence="11 12">Presequence translocated-associated motor subunit PAM16</fullName>
    </alternativeName>
</protein>
<reference evidence="14" key="3">
    <citation type="submission" date="2023-11" db="EMBL/GenBank/DDBJ databases">
        <authorList>
            <person name="Beijen E."/>
            <person name="Ohm R.A."/>
        </authorList>
    </citation>
    <scope>NUCLEOTIDE SEQUENCE</scope>
    <source>
        <strain evidence="14">CBS 150709</strain>
    </source>
</reference>
<accession>A0A2U3EP37</accession>
<keyword evidence="9" id="KW-0496">Mitochondrion</keyword>
<gene>
    <name evidence="15" type="ORF">PCL_03449</name>
    <name evidence="14" type="ORF">Purlil1_4977</name>
</gene>
<reference evidence="15" key="1">
    <citation type="submission" date="2015-05" db="EMBL/GenBank/DDBJ databases">
        <authorList>
            <person name="Wang D.B."/>
            <person name="Wang M."/>
        </authorList>
    </citation>
    <scope>NUCLEOTIDE SEQUENCE</scope>
    <source>
        <strain evidence="15">36-1</strain>
    </source>
</reference>
<keyword evidence="6" id="KW-0999">Mitochondrion inner membrane</keyword>
<evidence type="ECO:0000256" key="7">
    <source>
        <dbReference type="ARBA" id="ARBA00022927"/>
    </source>
</evidence>
<comment type="caution">
    <text evidence="15">The sequence shown here is derived from an EMBL/GenBank/DDBJ whole genome shotgun (WGS) entry which is preliminary data.</text>
</comment>
<evidence type="ECO:0000256" key="10">
    <source>
        <dbReference type="ARBA" id="ARBA00023136"/>
    </source>
</evidence>
<keyword evidence="17" id="KW-1185">Reference proteome</keyword>
<dbReference type="PANTHER" id="PTHR12388:SF0">
    <property type="entry name" value="MITOCHONDRIAL IMPORT INNER MEMBRANE TRANSLOCASE SUBUNIT TIM16"/>
    <property type="match status" value="1"/>
</dbReference>
<dbReference type="Proteomes" id="UP000245956">
    <property type="component" value="Unassembled WGS sequence"/>
</dbReference>
<feature type="compositionally biased region" description="Low complexity" evidence="13">
    <location>
        <begin position="99"/>
        <end position="109"/>
    </location>
</feature>
<evidence type="ECO:0000256" key="6">
    <source>
        <dbReference type="ARBA" id="ARBA00022792"/>
    </source>
</evidence>